<feature type="transmembrane region" description="Helical" evidence="1">
    <location>
        <begin position="6"/>
        <end position="26"/>
    </location>
</feature>
<sequence length="265" mass="28117">MNRAVLVSGAWIACIVTVAFLVHGAFRWMYDPIAPPLIAFSAYVFEFGFGIALLIIALKRRRTAGVVFAGTAIYILLFALTQSPLYWYYGSFLAQPLMDFPYLAQYCFVAICLAAAYQLSPPNPEVRALAEERRTARIVQHQAAQLQVQQRAQQLVAQQHGVAPSLAGSASVALGAQPTAPAFTPAALPQATSNGLAVAAIIAVWFSSVAGLVLGAIALRQIRVTGQSGRGMALTAVIVGSIVTGLSIVLAIVYFVAILSAFSAF</sequence>
<keyword evidence="4" id="KW-1185">Reference proteome</keyword>
<evidence type="ECO:0000256" key="1">
    <source>
        <dbReference type="SAM" id="Phobius"/>
    </source>
</evidence>
<feature type="domain" description="DUF4190" evidence="2">
    <location>
        <begin position="198"/>
        <end position="250"/>
    </location>
</feature>
<reference evidence="4" key="1">
    <citation type="journal article" date="2019" name="Int. J. Syst. Evol. Microbiol.">
        <title>The Global Catalogue of Microorganisms (GCM) 10K type strain sequencing project: providing services to taxonomists for standard genome sequencing and annotation.</title>
        <authorList>
            <consortium name="The Broad Institute Genomics Platform"/>
            <consortium name="The Broad Institute Genome Sequencing Center for Infectious Disease"/>
            <person name="Wu L."/>
            <person name="Ma J."/>
        </authorList>
    </citation>
    <scope>NUCLEOTIDE SEQUENCE [LARGE SCALE GENOMIC DNA]</scope>
    <source>
        <strain evidence="4">CCUG 50213</strain>
    </source>
</reference>
<feature type="transmembrane region" description="Helical" evidence="1">
    <location>
        <begin position="100"/>
        <end position="119"/>
    </location>
</feature>
<gene>
    <name evidence="3" type="ORF">ACFQ3U_13440</name>
</gene>
<name>A0ABW3TQK3_9MICO</name>
<feature type="transmembrane region" description="Helical" evidence="1">
    <location>
        <begin position="196"/>
        <end position="219"/>
    </location>
</feature>
<comment type="caution">
    <text evidence="3">The sequence shown here is derived from an EMBL/GenBank/DDBJ whole genome shotgun (WGS) entry which is preliminary data.</text>
</comment>
<keyword evidence="1" id="KW-0472">Membrane</keyword>
<dbReference type="RefSeq" id="WP_343962410.1">
    <property type="nucleotide sequence ID" value="NZ_BAAAKZ010000017.1"/>
</dbReference>
<keyword evidence="1" id="KW-1133">Transmembrane helix</keyword>
<accession>A0ABW3TQK3</accession>
<dbReference type="Pfam" id="PF13828">
    <property type="entry name" value="DUF4190"/>
    <property type="match status" value="1"/>
</dbReference>
<proteinExistence type="predicted"/>
<feature type="transmembrane region" description="Helical" evidence="1">
    <location>
        <begin position="64"/>
        <end position="88"/>
    </location>
</feature>
<feature type="transmembrane region" description="Helical" evidence="1">
    <location>
        <begin position="38"/>
        <end position="58"/>
    </location>
</feature>
<organism evidence="3 4">
    <name type="scientific">Leucobacter albus</name>
    <dbReference type="NCBI Taxonomy" id="272210"/>
    <lineage>
        <taxon>Bacteria</taxon>
        <taxon>Bacillati</taxon>
        <taxon>Actinomycetota</taxon>
        <taxon>Actinomycetes</taxon>
        <taxon>Micrococcales</taxon>
        <taxon>Microbacteriaceae</taxon>
        <taxon>Leucobacter</taxon>
    </lineage>
</organism>
<dbReference type="EMBL" id="JBHTLY010000006">
    <property type="protein sequence ID" value="MFD1202900.1"/>
    <property type="molecule type" value="Genomic_DNA"/>
</dbReference>
<keyword evidence="1" id="KW-0812">Transmembrane</keyword>
<evidence type="ECO:0000313" key="4">
    <source>
        <dbReference type="Proteomes" id="UP001597181"/>
    </source>
</evidence>
<evidence type="ECO:0000259" key="2">
    <source>
        <dbReference type="Pfam" id="PF13828"/>
    </source>
</evidence>
<dbReference type="Proteomes" id="UP001597181">
    <property type="component" value="Unassembled WGS sequence"/>
</dbReference>
<protein>
    <submittedName>
        <fullName evidence="3">DUF4190 domain-containing protein</fullName>
    </submittedName>
</protein>
<feature type="transmembrane region" description="Helical" evidence="1">
    <location>
        <begin position="231"/>
        <end position="262"/>
    </location>
</feature>
<evidence type="ECO:0000313" key="3">
    <source>
        <dbReference type="EMBL" id="MFD1202900.1"/>
    </source>
</evidence>
<dbReference type="InterPro" id="IPR025241">
    <property type="entry name" value="DUF4190"/>
</dbReference>